<protein>
    <recommendedName>
        <fullName evidence="2">Protein LTV1 homolog</fullName>
    </recommendedName>
</protein>
<organism evidence="4 5">
    <name type="scientific">Paramuricea clavata</name>
    <name type="common">Red gorgonian</name>
    <name type="synonym">Violescent sea-whip</name>
    <dbReference type="NCBI Taxonomy" id="317549"/>
    <lineage>
        <taxon>Eukaryota</taxon>
        <taxon>Metazoa</taxon>
        <taxon>Cnidaria</taxon>
        <taxon>Anthozoa</taxon>
        <taxon>Octocorallia</taxon>
        <taxon>Malacalcyonacea</taxon>
        <taxon>Plexauridae</taxon>
        <taxon>Paramuricea</taxon>
    </lineage>
</organism>
<evidence type="ECO:0000313" key="4">
    <source>
        <dbReference type="EMBL" id="CAB4034197.1"/>
    </source>
</evidence>
<comment type="similarity">
    <text evidence="1">Belongs to the LTV1 family.</text>
</comment>
<gene>
    <name evidence="4" type="ORF">PACLA_8A066630</name>
</gene>
<reference evidence="4" key="1">
    <citation type="submission" date="2020-04" db="EMBL/GenBank/DDBJ databases">
        <authorList>
            <person name="Alioto T."/>
            <person name="Alioto T."/>
            <person name="Gomez Garrido J."/>
        </authorList>
    </citation>
    <scope>NUCLEOTIDE SEQUENCE</scope>
    <source>
        <strain evidence="4">A484AB</strain>
    </source>
</reference>
<dbReference type="PANTHER" id="PTHR21531:SF0">
    <property type="entry name" value="PROTEIN LTV1 HOMOLOG"/>
    <property type="match status" value="1"/>
</dbReference>
<evidence type="ECO:0000256" key="3">
    <source>
        <dbReference type="SAM" id="MobiDB-lite"/>
    </source>
</evidence>
<comment type="caution">
    <text evidence="4">The sequence shown here is derived from an EMBL/GenBank/DDBJ whole genome shotgun (WGS) entry which is preliminary data.</text>
</comment>
<evidence type="ECO:0000256" key="2">
    <source>
        <dbReference type="ARBA" id="ARBA00021561"/>
    </source>
</evidence>
<accession>A0A6S7JRK1</accession>
<dbReference type="EMBL" id="CACRXK020019910">
    <property type="protein sequence ID" value="CAB4034197.1"/>
    <property type="molecule type" value="Genomic_DNA"/>
</dbReference>
<keyword evidence="5" id="KW-1185">Reference proteome</keyword>
<evidence type="ECO:0000313" key="5">
    <source>
        <dbReference type="Proteomes" id="UP001152795"/>
    </source>
</evidence>
<dbReference type="GO" id="GO:0005634">
    <property type="term" value="C:nucleus"/>
    <property type="evidence" value="ECO:0007669"/>
    <property type="project" value="TreeGrafter"/>
</dbReference>
<dbReference type="InterPro" id="IPR007307">
    <property type="entry name" value="Ltv1"/>
</dbReference>
<proteinExistence type="inferred from homology"/>
<dbReference type="PANTHER" id="PTHR21531">
    <property type="entry name" value="LOW-TEMPERATURE VIABILITY PROTEIN LTV1-RELATED"/>
    <property type="match status" value="1"/>
</dbReference>
<sequence length="352" mass="40022">MGKKKRFIDKKNAVSFRLVHRSQRDPLQADEDSSKHVLLPVGYSESSHGHTDQATGYQKGTVEERKKEQRDFGVFYEDDYDYLQHLKPRTDTSLEPLPGNVTVIEAKKPDVKKFGKVSLPSEVFASGHEEDEGLLNLAAPVSGPRPDWDPDIVAALDDALDLEDPDNILDDDFMLKANESFEEDSDIDEELSYEGDDDEEYFPSDGDMKSNEDMDSDEDMKSKFSNYSMSSSVIRRTQGLCLLDDRFDKIMEEYEDDEIGALDHEEVCGNRSLNDPLLESIKNEINDGKGESEAVKVTRVRFDVREDKKSSSEDEGFTRIQETPKEQWDCESILRTYPGLAISMGLSMYTFK</sequence>
<dbReference type="GO" id="GO:0005829">
    <property type="term" value="C:cytosol"/>
    <property type="evidence" value="ECO:0007669"/>
    <property type="project" value="TreeGrafter"/>
</dbReference>
<evidence type="ECO:0000256" key="1">
    <source>
        <dbReference type="ARBA" id="ARBA00009078"/>
    </source>
</evidence>
<dbReference type="Pfam" id="PF04180">
    <property type="entry name" value="LTV"/>
    <property type="match status" value="2"/>
</dbReference>
<name>A0A6S7JRK1_PARCT</name>
<dbReference type="Proteomes" id="UP001152795">
    <property type="component" value="Unassembled WGS sequence"/>
</dbReference>
<dbReference type="OrthoDB" id="5852896at2759"/>
<dbReference type="GO" id="GO:0000056">
    <property type="term" value="P:ribosomal small subunit export from nucleus"/>
    <property type="evidence" value="ECO:0007669"/>
    <property type="project" value="TreeGrafter"/>
</dbReference>
<feature type="region of interest" description="Disordered" evidence="3">
    <location>
        <begin position="22"/>
        <end position="63"/>
    </location>
</feature>
<dbReference type="GO" id="GO:0042274">
    <property type="term" value="P:ribosomal small subunit biogenesis"/>
    <property type="evidence" value="ECO:0007669"/>
    <property type="project" value="InterPro"/>
</dbReference>
<dbReference type="AlphaFoldDB" id="A0A6S7JRK1"/>
<feature type="region of interest" description="Disordered" evidence="3">
    <location>
        <begin position="179"/>
        <end position="223"/>
    </location>
</feature>
<dbReference type="GO" id="GO:0030688">
    <property type="term" value="C:preribosome, small subunit precursor"/>
    <property type="evidence" value="ECO:0007669"/>
    <property type="project" value="TreeGrafter"/>
</dbReference>
<feature type="compositionally biased region" description="Acidic residues" evidence="3">
    <location>
        <begin position="180"/>
        <end position="202"/>
    </location>
</feature>
<feature type="non-terminal residue" evidence="4">
    <location>
        <position position="352"/>
    </location>
</feature>